<sequence>MRERIRSLKLRKRTEVTLDDIAREINPIVRGWIAYYGQYSRSALYPMARYINETLYVWFKRKYKRFRKRLGQARLFVAKIARENRKLFVHWQLGNGTELA</sequence>
<gene>
    <name evidence="2" type="ORF">PY650_35945</name>
</gene>
<keyword evidence="3" id="KW-1185">Reference proteome</keyword>
<organism evidence="2 3">
    <name type="scientific">Rhizobium calliandrae</name>
    <dbReference type="NCBI Taxonomy" id="1312182"/>
    <lineage>
        <taxon>Bacteria</taxon>
        <taxon>Pseudomonadati</taxon>
        <taxon>Pseudomonadota</taxon>
        <taxon>Alphaproteobacteria</taxon>
        <taxon>Hyphomicrobiales</taxon>
        <taxon>Rhizobiaceae</taxon>
        <taxon>Rhizobium/Agrobacterium group</taxon>
        <taxon>Rhizobium</taxon>
    </lineage>
</organism>
<evidence type="ECO:0000313" key="2">
    <source>
        <dbReference type="EMBL" id="MDL2410835.1"/>
    </source>
</evidence>
<protein>
    <submittedName>
        <fullName evidence="2">Group II intron maturase-specific domain-containing protein</fullName>
    </submittedName>
</protein>
<evidence type="ECO:0000259" key="1">
    <source>
        <dbReference type="Pfam" id="PF08388"/>
    </source>
</evidence>
<proteinExistence type="predicted"/>
<dbReference type="EMBL" id="JARFYN010000116">
    <property type="protein sequence ID" value="MDL2410835.1"/>
    <property type="molecule type" value="Genomic_DNA"/>
</dbReference>
<comment type="caution">
    <text evidence="2">The sequence shown here is derived from an EMBL/GenBank/DDBJ whole genome shotgun (WGS) entry which is preliminary data.</text>
</comment>
<dbReference type="Proteomes" id="UP001172630">
    <property type="component" value="Unassembled WGS sequence"/>
</dbReference>
<feature type="domain" description="Group II intron maturase-specific" evidence="1">
    <location>
        <begin position="1"/>
        <end position="70"/>
    </location>
</feature>
<dbReference type="InterPro" id="IPR013597">
    <property type="entry name" value="Mat_intron_G2"/>
</dbReference>
<name>A0ABT7KQE5_9HYPH</name>
<reference evidence="2" key="1">
    <citation type="submission" date="2023-06" db="EMBL/GenBank/DDBJ databases">
        <title>Phylogenetic Diversity of Rhizobium strains.</title>
        <authorList>
            <person name="Moura F.T."/>
            <person name="Helene L.C.F."/>
            <person name="Hungria M."/>
        </authorList>
    </citation>
    <scope>NUCLEOTIDE SEQUENCE</scope>
    <source>
        <strain evidence="2">CCGE524</strain>
    </source>
</reference>
<accession>A0ABT7KQE5</accession>
<dbReference type="Pfam" id="PF08388">
    <property type="entry name" value="GIIM"/>
    <property type="match status" value="1"/>
</dbReference>
<evidence type="ECO:0000313" key="3">
    <source>
        <dbReference type="Proteomes" id="UP001172630"/>
    </source>
</evidence>